<sequence>MGNETRVGKWRRREQTGREKGALGGFQMGPVLKLGLLAVGCFLAVGCVGFNGHASPGSTEALAAAQIAGIFLERVLNAFPFGPHRLLRRKNIEFDYGVVYAAIGPSALQKASVSVASVRSTLGLSIGTFLVTSGSGLASLAPHAESFGRAFWWDYVASLDGFGINFTALPEFEAFTIAKKTSPSGSGIASTTASNRKTEKERKVTKPLAWAAVRQLRSAKMAALLLALEVFKVATIFLDADTLVCDSLRSVFEVVVPSGPWFAFAPAPSEHHGMILQRMYGIRKGDAPPEPNTGVVAISTCDGARRVLKRWNEIYWHESLALGSIQNPMDQPPLRAAIHLENASWTPLSQDINCRGHVKNVNAALPMRCGGFDAAHWEALARASILDAVGTIQLRGASLSSAKDIKGGVGCAVLHSHAVPRHVRSPSSFQHNALVLLDDDSKRHKIFGFGLEKVSTAPTRGSRATIRSKIDDADDTAKISLPQPSAVVAIFHLDVSPRLPRSPRSVQDAVDWRGGNWRNQTELVGSMAKDACATALMPCAIVLVLVDPLVQVAADKSIIESKDFFQRFDTGCDQNTRSLHHHTNEVMREGTTLLDGLLPLAARDLAFLNNPRGARVDRYGPGNVAEIADAISRLETEAFLTPPKSS</sequence>
<reference evidence="1 2" key="1">
    <citation type="journal article" date="2011" name="Proc. Natl. Acad. Sci. U.S.A.">
        <title>Niche of harmful alga Aureococcus anophagefferens revealed through ecogenomics.</title>
        <authorList>
            <person name="Gobler C.J."/>
            <person name="Berry D.L."/>
            <person name="Dyhrman S.T."/>
            <person name="Wilhelm S.W."/>
            <person name="Salamov A."/>
            <person name="Lobanov A.V."/>
            <person name="Zhang Y."/>
            <person name="Collier J.L."/>
            <person name="Wurch L.L."/>
            <person name="Kustka A.B."/>
            <person name="Dill B.D."/>
            <person name="Shah M."/>
            <person name="VerBerkmoes N.C."/>
            <person name="Kuo A."/>
            <person name="Terry A."/>
            <person name="Pangilinan J."/>
            <person name="Lindquist E.A."/>
            <person name="Lucas S."/>
            <person name="Paulsen I.T."/>
            <person name="Hattenrath-Lehmann T.K."/>
            <person name="Talmage S.C."/>
            <person name="Walker E.A."/>
            <person name="Koch F."/>
            <person name="Burson A.M."/>
            <person name="Marcoval M.A."/>
            <person name="Tang Y.Z."/>
            <person name="Lecleir G.R."/>
            <person name="Coyne K.J."/>
            <person name="Berg G.M."/>
            <person name="Bertrand E.M."/>
            <person name="Saito M.A."/>
            <person name="Gladyshev V.N."/>
            <person name="Grigoriev I.V."/>
        </authorList>
    </citation>
    <scope>NUCLEOTIDE SEQUENCE [LARGE SCALE GENOMIC DNA]</scope>
    <source>
        <strain evidence="2">CCMP 1984</strain>
    </source>
</reference>
<dbReference type="AlphaFoldDB" id="F0YJJ0"/>
<dbReference type="InParanoid" id="F0YJJ0"/>
<evidence type="ECO:0008006" key="3">
    <source>
        <dbReference type="Google" id="ProtNLM"/>
    </source>
</evidence>
<protein>
    <recommendedName>
        <fullName evidence="3">Nucleotide-diphospho-sugar transferase domain-containing protein</fullName>
    </recommendedName>
</protein>
<dbReference type="RefSeq" id="XP_009040646.1">
    <property type="nucleotide sequence ID" value="XM_009042398.1"/>
</dbReference>
<dbReference type="Proteomes" id="UP000002729">
    <property type="component" value="Unassembled WGS sequence"/>
</dbReference>
<gene>
    <name evidence="1" type="ORF">AURANDRAFT_66989</name>
</gene>
<accession>F0YJJ0</accession>
<keyword evidence="2" id="KW-1185">Reference proteome</keyword>
<name>F0YJJ0_AURAN</name>
<proteinExistence type="predicted"/>
<dbReference type="OrthoDB" id="206192at2759"/>
<dbReference type="EMBL" id="GL833148">
    <property type="protein sequence ID" value="EGB04733.1"/>
    <property type="molecule type" value="Genomic_DNA"/>
</dbReference>
<dbReference type="KEGG" id="aaf:AURANDRAFT_66989"/>
<evidence type="ECO:0000313" key="1">
    <source>
        <dbReference type="EMBL" id="EGB04733.1"/>
    </source>
</evidence>
<organism evidence="2">
    <name type="scientific">Aureococcus anophagefferens</name>
    <name type="common">Harmful bloom alga</name>
    <dbReference type="NCBI Taxonomy" id="44056"/>
    <lineage>
        <taxon>Eukaryota</taxon>
        <taxon>Sar</taxon>
        <taxon>Stramenopiles</taxon>
        <taxon>Ochrophyta</taxon>
        <taxon>Pelagophyceae</taxon>
        <taxon>Pelagomonadales</taxon>
        <taxon>Pelagomonadaceae</taxon>
        <taxon>Aureococcus</taxon>
    </lineage>
</organism>
<dbReference type="GeneID" id="20226031"/>
<evidence type="ECO:0000313" key="2">
    <source>
        <dbReference type="Proteomes" id="UP000002729"/>
    </source>
</evidence>